<keyword evidence="3" id="KW-0540">Nuclease</keyword>
<dbReference type="Pfam" id="PF17768">
    <property type="entry name" value="RecJ_OB"/>
    <property type="match status" value="1"/>
</dbReference>
<evidence type="ECO:0000313" key="11">
    <source>
        <dbReference type="Proteomes" id="UP000023795"/>
    </source>
</evidence>
<comment type="caution">
    <text evidence="10">The sequence shown here is derived from an EMBL/GenBank/DDBJ whole genome shotgun (WGS) entry which is preliminary data.</text>
</comment>
<accession>L2F5N3</accession>
<dbReference type="OrthoDB" id="9809852at2"/>
<dbReference type="NCBIfam" id="TIGR00644">
    <property type="entry name" value="recJ"/>
    <property type="match status" value="1"/>
</dbReference>
<dbReference type="InterPro" id="IPR001667">
    <property type="entry name" value="DDH_dom"/>
</dbReference>
<feature type="domain" description="DHHA1" evidence="8">
    <location>
        <begin position="374"/>
        <end position="476"/>
    </location>
</feature>
<dbReference type="InterPro" id="IPR003156">
    <property type="entry name" value="DHHA1_dom"/>
</dbReference>
<keyword evidence="5 10" id="KW-0269">Exonuclease</keyword>
<keyword evidence="11" id="KW-1185">Reference proteome</keyword>
<proteinExistence type="inferred from homology"/>
<dbReference type="InterPro" id="IPR041122">
    <property type="entry name" value="RecJ_OB"/>
</dbReference>
<gene>
    <name evidence="10" type="ORF">MOMA_07261</name>
</gene>
<keyword evidence="6" id="KW-0175">Coiled coil</keyword>
<evidence type="ECO:0000256" key="2">
    <source>
        <dbReference type="ARBA" id="ARBA00019841"/>
    </source>
</evidence>
<evidence type="ECO:0000313" key="10">
    <source>
        <dbReference type="EMBL" id="ELA08342.1"/>
    </source>
</evidence>
<dbReference type="PANTHER" id="PTHR30255">
    <property type="entry name" value="SINGLE-STRANDED-DNA-SPECIFIC EXONUCLEASE RECJ"/>
    <property type="match status" value="1"/>
</dbReference>
<evidence type="ECO:0000259" key="7">
    <source>
        <dbReference type="Pfam" id="PF01368"/>
    </source>
</evidence>
<dbReference type="AlphaFoldDB" id="L2F5N3"/>
<dbReference type="Pfam" id="PF01368">
    <property type="entry name" value="DHH"/>
    <property type="match status" value="1"/>
</dbReference>
<dbReference type="RefSeq" id="WP_009501895.1">
    <property type="nucleotide sequence ID" value="NZ_ANIN01000002.1"/>
</dbReference>
<dbReference type="eggNOG" id="COG0608">
    <property type="taxonomic scope" value="Bacteria"/>
</dbReference>
<evidence type="ECO:0000259" key="9">
    <source>
        <dbReference type="Pfam" id="PF17768"/>
    </source>
</evidence>
<protein>
    <recommendedName>
        <fullName evidence="2">Single-stranded-DNA-specific exonuclease RecJ</fullName>
    </recommendedName>
</protein>
<reference evidence="10 11" key="1">
    <citation type="journal article" date="2013" name="Genome Announc.">
        <title>Genome Sequence of Moraxella macacae 0408225, a Novel Bacterial Species Isolated from a Cynomolgus Macaque with Epistaxis.</title>
        <authorList>
            <person name="Ladner J.T."/>
            <person name="Whitehouse C.A."/>
            <person name="Koroleva G.I."/>
            <person name="Palacios G.F."/>
        </authorList>
    </citation>
    <scope>NUCLEOTIDE SEQUENCE [LARGE SCALE GENOMIC DNA]</scope>
    <source>
        <strain evidence="10 11">0408225</strain>
    </source>
</reference>
<sequence length="602" mass="66303">MLKLTPRIDNDKFLQQLSTTLYQLAPLAKQSTTLARVLAGRGVIAPTELDMDLGALLPANQLLGIDRAVALLDFAIDNQQKILIIGDFDCDGATSTALMVRVLQAMEAKVDFLVPDRFKYGYGLTPKIVDLGVASYQPDLIVTVDNGISSHAGVERAKQHGLTVIITDHHLTTKAIPNADAVVNPNQPGCGFASKSLVGVGVAFYVLGSLAKIRRQQQKTSVQVSKYLDLVALGTIADVGFLDQNNRILVHHGLIAIRKKRCCVGILALLEQASRQPCEMTAQDFGFILGPRINAAGRMDNMRVGIECLLSDDWQQANELAVKLNKLNLERRQVEQNIQEQAGVILQNQSLTTDNKTTDSKTADSKNPTTKRSIILYQDDWHQGVIGIVAGRLKESHHLPAIVFAPASLDAVGENDLIKGSARSIAGIHIRDAIESVAETYPELITHFGGHAMAAGLSIEKRHFGAFCDAFEAVLSELDPGVFEESLLTDGNLLPEDFNTQFVDFINNLTIWGHGFMPPIFDNVFIIQDFRILKEKHLKLWLSLTDVVFNIEAIWFNADFAQFNPHDIKVGISQVHLLFSLNNNEFNKQIKLQLLIKKAVLV</sequence>
<dbReference type="GO" id="GO:0006281">
    <property type="term" value="P:DNA repair"/>
    <property type="evidence" value="ECO:0007669"/>
    <property type="project" value="InterPro"/>
</dbReference>
<dbReference type="GO" id="GO:0006310">
    <property type="term" value="P:DNA recombination"/>
    <property type="evidence" value="ECO:0007669"/>
    <property type="project" value="InterPro"/>
</dbReference>
<keyword evidence="4" id="KW-0378">Hydrolase</keyword>
<dbReference type="Gene3D" id="3.90.1640.30">
    <property type="match status" value="1"/>
</dbReference>
<dbReference type="STRING" id="1230338.MOMA_07261"/>
<evidence type="ECO:0000256" key="5">
    <source>
        <dbReference type="ARBA" id="ARBA00022839"/>
    </source>
</evidence>
<dbReference type="InterPro" id="IPR051673">
    <property type="entry name" value="SSDNA_exonuclease_RecJ"/>
</dbReference>
<evidence type="ECO:0000256" key="4">
    <source>
        <dbReference type="ARBA" id="ARBA00022801"/>
    </source>
</evidence>
<organism evidence="10 11">
    <name type="scientific">Moraxella macacae 0408225</name>
    <dbReference type="NCBI Taxonomy" id="1230338"/>
    <lineage>
        <taxon>Bacteria</taxon>
        <taxon>Pseudomonadati</taxon>
        <taxon>Pseudomonadota</taxon>
        <taxon>Gammaproteobacteria</taxon>
        <taxon>Moraxellales</taxon>
        <taxon>Moraxellaceae</taxon>
        <taxon>Moraxella</taxon>
    </lineage>
</organism>
<evidence type="ECO:0000259" key="8">
    <source>
        <dbReference type="Pfam" id="PF02272"/>
    </source>
</evidence>
<dbReference type="SUPFAM" id="SSF64182">
    <property type="entry name" value="DHH phosphoesterases"/>
    <property type="match status" value="1"/>
</dbReference>
<dbReference type="Pfam" id="PF02272">
    <property type="entry name" value="DHHA1"/>
    <property type="match status" value="1"/>
</dbReference>
<comment type="similarity">
    <text evidence="1">Belongs to the RecJ family.</text>
</comment>
<dbReference type="Proteomes" id="UP000023795">
    <property type="component" value="Unassembled WGS sequence"/>
</dbReference>
<dbReference type="PANTHER" id="PTHR30255:SF2">
    <property type="entry name" value="SINGLE-STRANDED-DNA-SPECIFIC EXONUCLEASE RECJ"/>
    <property type="match status" value="1"/>
</dbReference>
<dbReference type="EMBL" id="ANIN01000002">
    <property type="protein sequence ID" value="ELA08342.1"/>
    <property type="molecule type" value="Genomic_DNA"/>
</dbReference>
<evidence type="ECO:0000256" key="1">
    <source>
        <dbReference type="ARBA" id="ARBA00005915"/>
    </source>
</evidence>
<name>L2F5N3_9GAMM</name>
<feature type="domain" description="DDH" evidence="7">
    <location>
        <begin position="81"/>
        <end position="235"/>
    </location>
</feature>
<feature type="domain" description="RecJ OB" evidence="9">
    <location>
        <begin position="489"/>
        <end position="597"/>
    </location>
</feature>
<dbReference type="Gene3D" id="3.10.310.30">
    <property type="match status" value="1"/>
</dbReference>
<dbReference type="InterPro" id="IPR004610">
    <property type="entry name" value="RecJ"/>
</dbReference>
<dbReference type="GO" id="GO:0003676">
    <property type="term" value="F:nucleic acid binding"/>
    <property type="evidence" value="ECO:0007669"/>
    <property type="project" value="InterPro"/>
</dbReference>
<dbReference type="PATRIC" id="fig|1230338.3.peg.1543"/>
<feature type="coiled-coil region" evidence="6">
    <location>
        <begin position="317"/>
        <end position="344"/>
    </location>
</feature>
<dbReference type="GO" id="GO:0008409">
    <property type="term" value="F:5'-3' exonuclease activity"/>
    <property type="evidence" value="ECO:0007669"/>
    <property type="project" value="InterPro"/>
</dbReference>
<evidence type="ECO:0000256" key="3">
    <source>
        <dbReference type="ARBA" id="ARBA00022722"/>
    </source>
</evidence>
<dbReference type="InterPro" id="IPR038763">
    <property type="entry name" value="DHH_sf"/>
</dbReference>
<evidence type="ECO:0000256" key="6">
    <source>
        <dbReference type="SAM" id="Coils"/>
    </source>
</evidence>